<name>A0A9K3LEM3_9STRA</name>
<dbReference type="Proteomes" id="UP000693970">
    <property type="component" value="Unassembled WGS sequence"/>
</dbReference>
<feature type="region of interest" description="Disordered" evidence="1">
    <location>
        <begin position="325"/>
        <end position="348"/>
    </location>
</feature>
<sequence length="379" mass="41185">MGKKKSKISKQKQAKAKQRHASLGGVTVTKGSSSKFQQSRLQSHHQQATSIILPSNNNKKNTSSSNTPQAQSASHMINRKELIKQLSQKNAQPKVFFSQASSSKIASTSASRVSLQPRLGSIREDQEQQDFDQQLASLHERQWVAEHKLNGGKKRASKMTGNNTSNNAGAAANGVFGNLAMQPASFRVEKDTQDLLQETMQKMVHMTGVGISAFETTPIRSNKAVEPPFNGFSLPTPPHSTFAQSSSGITSQSTVSSLAVAAQRQLEERTRFIQEHSSQNHYAALEMGDSDEEDEADHSISNNDWSLKIEPPLGMNFTAASFSLMPRQTPTPASTPTTGYRQPLSSQPPLVQACSFSAATSATPANNEITLKHDIDPDL</sequence>
<keyword evidence="3" id="KW-1185">Reference proteome</keyword>
<evidence type="ECO:0000313" key="3">
    <source>
        <dbReference type="Proteomes" id="UP000693970"/>
    </source>
</evidence>
<feature type="region of interest" description="Disordered" evidence="1">
    <location>
        <begin position="288"/>
        <end position="307"/>
    </location>
</feature>
<protein>
    <submittedName>
        <fullName evidence="2">Uncharacterized protein</fullName>
    </submittedName>
</protein>
<reference evidence="2" key="2">
    <citation type="submission" date="2021-04" db="EMBL/GenBank/DDBJ databases">
        <authorList>
            <person name="Podell S."/>
        </authorList>
    </citation>
    <scope>NUCLEOTIDE SEQUENCE</scope>
    <source>
        <strain evidence="2">Hildebrandi</strain>
    </source>
</reference>
<proteinExistence type="predicted"/>
<comment type="caution">
    <text evidence="2">The sequence shown here is derived from an EMBL/GenBank/DDBJ whole genome shotgun (WGS) entry which is preliminary data.</text>
</comment>
<feature type="region of interest" description="Disordered" evidence="1">
    <location>
        <begin position="1"/>
        <end position="75"/>
    </location>
</feature>
<accession>A0A9K3LEM3</accession>
<dbReference type="EMBL" id="JAGRRH010000013">
    <property type="protein sequence ID" value="KAG7359481.1"/>
    <property type="molecule type" value="Genomic_DNA"/>
</dbReference>
<gene>
    <name evidence="2" type="ORF">IV203_034579</name>
</gene>
<evidence type="ECO:0000256" key="1">
    <source>
        <dbReference type="SAM" id="MobiDB-lite"/>
    </source>
</evidence>
<feature type="compositionally biased region" description="Basic residues" evidence="1">
    <location>
        <begin position="1"/>
        <end position="20"/>
    </location>
</feature>
<feature type="compositionally biased region" description="Polar residues" evidence="1">
    <location>
        <begin position="29"/>
        <end position="54"/>
    </location>
</feature>
<organism evidence="2 3">
    <name type="scientific">Nitzschia inconspicua</name>
    <dbReference type="NCBI Taxonomy" id="303405"/>
    <lineage>
        <taxon>Eukaryota</taxon>
        <taxon>Sar</taxon>
        <taxon>Stramenopiles</taxon>
        <taxon>Ochrophyta</taxon>
        <taxon>Bacillariophyta</taxon>
        <taxon>Bacillariophyceae</taxon>
        <taxon>Bacillariophycidae</taxon>
        <taxon>Bacillariales</taxon>
        <taxon>Bacillariaceae</taxon>
        <taxon>Nitzschia</taxon>
    </lineage>
</organism>
<reference evidence="2" key="1">
    <citation type="journal article" date="2021" name="Sci. Rep.">
        <title>Diploid genomic architecture of Nitzschia inconspicua, an elite biomass production diatom.</title>
        <authorList>
            <person name="Oliver A."/>
            <person name="Podell S."/>
            <person name="Pinowska A."/>
            <person name="Traller J.C."/>
            <person name="Smith S.R."/>
            <person name="McClure R."/>
            <person name="Beliaev A."/>
            <person name="Bohutskyi P."/>
            <person name="Hill E.A."/>
            <person name="Rabines A."/>
            <person name="Zheng H."/>
            <person name="Allen L.Z."/>
            <person name="Kuo A."/>
            <person name="Grigoriev I.V."/>
            <person name="Allen A.E."/>
            <person name="Hazlebeck D."/>
            <person name="Allen E.E."/>
        </authorList>
    </citation>
    <scope>NUCLEOTIDE SEQUENCE</scope>
    <source>
        <strain evidence="2">Hildebrandi</strain>
    </source>
</reference>
<feature type="compositionally biased region" description="Low complexity" evidence="1">
    <location>
        <begin position="55"/>
        <end position="67"/>
    </location>
</feature>
<dbReference type="AlphaFoldDB" id="A0A9K3LEM3"/>
<evidence type="ECO:0000313" key="2">
    <source>
        <dbReference type="EMBL" id="KAG7359481.1"/>
    </source>
</evidence>